<dbReference type="PANTHER" id="PTHR48080:SF4">
    <property type="entry name" value="GLUCARATE DEHYDRATASE"/>
    <property type="match status" value="1"/>
</dbReference>
<dbReference type="Pfam" id="PF02746">
    <property type="entry name" value="MR_MLE_N"/>
    <property type="match status" value="1"/>
</dbReference>
<evidence type="ECO:0000256" key="3">
    <source>
        <dbReference type="ARBA" id="ARBA00011973"/>
    </source>
</evidence>
<dbReference type="Pfam" id="PF13378">
    <property type="entry name" value="MR_MLE_C"/>
    <property type="match status" value="1"/>
</dbReference>
<proteinExistence type="predicted"/>
<dbReference type="SMART" id="SM00922">
    <property type="entry name" value="MR_MLE"/>
    <property type="match status" value="1"/>
</dbReference>
<dbReference type="Gene3D" id="3.20.20.120">
    <property type="entry name" value="Enolase-like C-terminal domain"/>
    <property type="match status" value="1"/>
</dbReference>
<evidence type="ECO:0000313" key="6">
    <source>
        <dbReference type="Proteomes" id="UP000479293"/>
    </source>
</evidence>
<dbReference type="InterPro" id="IPR034593">
    <property type="entry name" value="DgoD-like"/>
</dbReference>
<dbReference type="GO" id="GO:0008872">
    <property type="term" value="F:glucarate dehydratase activity"/>
    <property type="evidence" value="ECO:0007669"/>
    <property type="project" value="UniProtKB-EC"/>
</dbReference>
<dbReference type="InterPro" id="IPR013342">
    <property type="entry name" value="Mandelate_racemase_C"/>
</dbReference>
<dbReference type="PANTHER" id="PTHR48080">
    <property type="entry name" value="D-GALACTONATE DEHYDRATASE-RELATED"/>
    <property type="match status" value="1"/>
</dbReference>
<comment type="caution">
    <text evidence="5">The sequence shown here is derived from an EMBL/GenBank/DDBJ whole genome shotgun (WGS) entry which is preliminary data.</text>
</comment>
<evidence type="ECO:0000256" key="1">
    <source>
        <dbReference type="ARBA" id="ARBA00001426"/>
    </source>
</evidence>
<comment type="pathway">
    <text evidence="2">Carbohydrate acid metabolism; D-glucarate degradation; 2,5-dioxopentanoate from D-glucarate: step 1/2.</text>
</comment>
<comment type="catalytic activity">
    <reaction evidence="1">
        <text>D-glucarate = 5-dehydro-4-deoxy-D-glucarate + H2O</text>
        <dbReference type="Rhea" id="RHEA:14573"/>
        <dbReference type="ChEBI" id="CHEBI:15377"/>
        <dbReference type="ChEBI" id="CHEBI:30612"/>
        <dbReference type="ChEBI" id="CHEBI:42819"/>
        <dbReference type="EC" id="4.2.1.40"/>
    </reaction>
</comment>
<dbReference type="InterPro" id="IPR029017">
    <property type="entry name" value="Enolase-like_N"/>
</dbReference>
<evidence type="ECO:0000256" key="2">
    <source>
        <dbReference type="ARBA" id="ARBA00005183"/>
    </source>
</evidence>
<sequence>MKIIDIRTRCVAIPLNAQLRHNTGVHPGYFLRTILEVITDEGIVGLGEVGGGDQRGALQKLKPRIVGEDPFHLEKIKLKVLRSIYYMSNARLYAAIEMACLDIQGKVLNRPMSDLLGGRVRDEVPFIAYLFWRYDRPGGGGTTSRHDETAEDLADFCVELHETLGVKSMKLKAGVKAPREEVRVLELCREKLGEDFGLRIDPNGLWSVQTAVQMGHRLEHLNLEYFEDPSWGLEGNAAVRKQIRIPVATNMYPARFDDLAPAIRMGSVDIVLTDLHYWEGPRGVKDLAAVCNTFNLGVAMHSGAEFGIELAAMIHTASTIPQMNFAGDAHYHYLTDDIIQGGLMKYENGCIKVPLGPGLGVSLDEDKMKHYEKYYEEKGDYYARFHQDPYRPDWYPTVGGM</sequence>
<evidence type="ECO:0000259" key="4">
    <source>
        <dbReference type="SMART" id="SM00922"/>
    </source>
</evidence>
<dbReference type="Gene3D" id="3.30.390.10">
    <property type="entry name" value="Enolase-like, N-terminal domain"/>
    <property type="match status" value="1"/>
</dbReference>
<protein>
    <recommendedName>
        <fullName evidence="3">glucarate dehydratase</fullName>
        <ecNumber evidence="3">4.2.1.40</ecNumber>
    </recommendedName>
</protein>
<keyword evidence="6" id="KW-1185">Reference proteome</keyword>
<dbReference type="RefSeq" id="WP_152766795.1">
    <property type="nucleotide sequence ID" value="NZ_WHLY01000004.1"/>
</dbReference>
<accession>A0A7C9F6J2</accession>
<name>A0A7C9F6J2_9BACT</name>
<dbReference type="InterPro" id="IPR013341">
    <property type="entry name" value="Mandelate_racemase_N_dom"/>
</dbReference>
<dbReference type="AlphaFoldDB" id="A0A7C9F6J2"/>
<dbReference type="SFLD" id="SFLDS00001">
    <property type="entry name" value="Enolase"/>
    <property type="match status" value="1"/>
</dbReference>
<dbReference type="SUPFAM" id="SSF54826">
    <property type="entry name" value="Enolase N-terminal domain-like"/>
    <property type="match status" value="1"/>
</dbReference>
<organism evidence="5 6">
    <name type="scientific">Salmonirosea aquatica</name>
    <dbReference type="NCBI Taxonomy" id="2654236"/>
    <lineage>
        <taxon>Bacteria</taxon>
        <taxon>Pseudomonadati</taxon>
        <taxon>Bacteroidota</taxon>
        <taxon>Cytophagia</taxon>
        <taxon>Cytophagales</taxon>
        <taxon>Spirosomataceae</taxon>
        <taxon>Salmonirosea</taxon>
    </lineage>
</organism>
<dbReference type="Proteomes" id="UP000479293">
    <property type="component" value="Unassembled WGS sequence"/>
</dbReference>
<dbReference type="InterPro" id="IPR029065">
    <property type="entry name" value="Enolase_C-like"/>
</dbReference>
<dbReference type="EMBL" id="WHLY01000004">
    <property type="protein sequence ID" value="MPR37365.1"/>
    <property type="molecule type" value="Genomic_DNA"/>
</dbReference>
<reference evidence="5 6" key="1">
    <citation type="submission" date="2019-10" db="EMBL/GenBank/DDBJ databases">
        <title>Draft Genome Sequence of Cytophagaceae sp. SJW1-29.</title>
        <authorList>
            <person name="Choi A."/>
        </authorList>
    </citation>
    <scope>NUCLEOTIDE SEQUENCE [LARGE SCALE GENOMIC DNA]</scope>
    <source>
        <strain evidence="5 6">SJW1-29</strain>
    </source>
</reference>
<dbReference type="InterPro" id="IPR036849">
    <property type="entry name" value="Enolase-like_C_sf"/>
</dbReference>
<dbReference type="EC" id="4.2.1.40" evidence="3"/>
<dbReference type="GO" id="GO:0016854">
    <property type="term" value="F:racemase and epimerase activity"/>
    <property type="evidence" value="ECO:0007669"/>
    <property type="project" value="UniProtKB-ARBA"/>
</dbReference>
<evidence type="ECO:0000313" key="5">
    <source>
        <dbReference type="EMBL" id="MPR37365.1"/>
    </source>
</evidence>
<feature type="domain" description="Mandelate racemase/muconate lactonizing enzyme C-terminal" evidence="4">
    <location>
        <begin position="150"/>
        <end position="246"/>
    </location>
</feature>
<gene>
    <name evidence="5" type="ORF">GBK04_29575</name>
</gene>
<dbReference type="SUPFAM" id="SSF51604">
    <property type="entry name" value="Enolase C-terminal domain-like"/>
    <property type="match status" value="1"/>
</dbReference>
<dbReference type="SFLD" id="SFLDG00055">
    <property type="entry name" value="glucarate_dehydratase"/>
    <property type="match status" value="1"/>
</dbReference>